<sequence>MCRRVGRVGCRSGERLQALEWARCKYARRSLGSSSSAVTSVALSTAPNGEALGVEPSQFLRNPQEQKLGARDACHQVRRLNGGRCDGPARYGLFTNPTCAGTTTIAPVLLEEAANPDSLPAVKAGPGICGAGPGRPEKLADERREARNGGVVSSCTGGQNGDHRQKPEGEEESDGGTDISASWEA</sequence>
<organism evidence="2 3">
    <name type="scientific">Pleurodeles waltl</name>
    <name type="common">Iberian ribbed newt</name>
    <dbReference type="NCBI Taxonomy" id="8319"/>
    <lineage>
        <taxon>Eukaryota</taxon>
        <taxon>Metazoa</taxon>
        <taxon>Chordata</taxon>
        <taxon>Craniata</taxon>
        <taxon>Vertebrata</taxon>
        <taxon>Euteleostomi</taxon>
        <taxon>Amphibia</taxon>
        <taxon>Batrachia</taxon>
        <taxon>Caudata</taxon>
        <taxon>Salamandroidea</taxon>
        <taxon>Salamandridae</taxon>
        <taxon>Pleurodelinae</taxon>
        <taxon>Pleurodeles</taxon>
    </lineage>
</organism>
<proteinExistence type="predicted"/>
<dbReference type="EMBL" id="JANPWB010000005">
    <property type="protein sequence ID" value="KAJ1190394.1"/>
    <property type="molecule type" value="Genomic_DNA"/>
</dbReference>
<evidence type="ECO:0000256" key="1">
    <source>
        <dbReference type="SAM" id="MobiDB-lite"/>
    </source>
</evidence>
<keyword evidence="3" id="KW-1185">Reference proteome</keyword>
<evidence type="ECO:0000313" key="2">
    <source>
        <dbReference type="EMBL" id="KAJ1190394.1"/>
    </source>
</evidence>
<feature type="compositionally biased region" description="Basic and acidic residues" evidence="1">
    <location>
        <begin position="135"/>
        <end position="147"/>
    </location>
</feature>
<feature type="region of interest" description="Disordered" evidence="1">
    <location>
        <begin position="125"/>
        <end position="185"/>
    </location>
</feature>
<dbReference type="Proteomes" id="UP001066276">
    <property type="component" value="Chromosome 3_1"/>
</dbReference>
<reference evidence="2" key="1">
    <citation type="journal article" date="2022" name="bioRxiv">
        <title>Sequencing and chromosome-scale assembly of the giantPleurodeles waltlgenome.</title>
        <authorList>
            <person name="Brown T."/>
            <person name="Elewa A."/>
            <person name="Iarovenko S."/>
            <person name="Subramanian E."/>
            <person name="Araus A.J."/>
            <person name="Petzold A."/>
            <person name="Susuki M."/>
            <person name="Suzuki K.-i.T."/>
            <person name="Hayashi T."/>
            <person name="Toyoda A."/>
            <person name="Oliveira C."/>
            <person name="Osipova E."/>
            <person name="Leigh N.D."/>
            <person name="Simon A."/>
            <person name="Yun M.H."/>
        </authorList>
    </citation>
    <scope>NUCLEOTIDE SEQUENCE</scope>
    <source>
        <strain evidence="2">20211129_DDA</strain>
        <tissue evidence="2">Liver</tissue>
    </source>
</reference>
<evidence type="ECO:0000313" key="3">
    <source>
        <dbReference type="Proteomes" id="UP001066276"/>
    </source>
</evidence>
<comment type="caution">
    <text evidence="2">The sequence shown here is derived from an EMBL/GenBank/DDBJ whole genome shotgun (WGS) entry which is preliminary data.</text>
</comment>
<name>A0AAV7UPL4_PLEWA</name>
<gene>
    <name evidence="2" type="ORF">NDU88_007132</name>
</gene>
<protein>
    <submittedName>
        <fullName evidence="2">Uncharacterized protein</fullName>
    </submittedName>
</protein>
<accession>A0AAV7UPL4</accession>
<dbReference type="AlphaFoldDB" id="A0AAV7UPL4"/>